<protein>
    <submittedName>
        <fullName evidence="1">Uncharacterized protein</fullName>
    </submittedName>
</protein>
<dbReference type="KEGG" id="pbj:VN24_18450"/>
<dbReference type="Gene3D" id="3.40.1590.10">
    <property type="entry name" value="NMB0488-like"/>
    <property type="match status" value="1"/>
</dbReference>
<organism evidence="1 2">
    <name type="scientific">Paenibacillus beijingensis</name>
    <dbReference type="NCBI Taxonomy" id="1126833"/>
    <lineage>
        <taxon>Bacteria</taxon>
        <taxon>Bacillati</taxon>
        <taxon>Bacillota</taxon>
        <taxon>Bacilli</taxon>
        <taxon>Bacillales</taxon>
        <taxon>Paenibacillaceae</taxon>
        <taxon>Paenibacillus</taxon>
    </lineage>
</organism>
<evidence type="ECO:0000313" key="2">
    <source>
        <dbReference type="Proteomes" id="UP000032633"/>
    </source>
</evidence>
<dbReference type="EMBL" id="CP011058">
    <property type="protein sequence ID" value="AJY76179.1"/>
    <property type="molecule type" value="Genomic_DNA"/>
</dbReference>
<gene>
    <name evidence="1" type="ORF">VN24_18450</name>
</gene>
<dbReference type="PATRIC" id="fig|1126833.4.peg.4061"/>
<dbReference type="AlphaFoldDB" id="A0A0D5NLI3"/>
<reference evidence="1 2" key="1">
    <citation type="journal article" date="2015" name="J. Biotechnol.">
        <title>Complete genome sequence of Paenibacillus beijingensis 7188(T) (=DSM 24997(T)), a novel rhizobacterium from jujube garden soil.</title>
        <authorList>
            <person name="Kwak Y."/>
            <person name="Shin J.H."/>
        </authorList>
    </citation>
    <scope>NUCLEOTIDE SEQUENCE [LARGE SCALE GENOMIC DNA]</scope>
    <source>
        <strain evidence="1 2">DSM 24997</strain>
    </source>
</reference>
<dbReference type="STRING" id="1126833.VN24_18450"/>
<dbReference type="Proteomes" id="UP000032633">
    <property type="component" value="Chromosome"/>
</dbReference>
<name>A0A0D5NLI3_9BACL</name>
<accession>A0A0D5NLI3</accession>
<dbReference type="SUPFAM" id="SSF160207">
    <property type="entry name" value="NMB0488-like"/>
    <property type="match status" value="1"/>
</dbReference>
<evidence type="ECO:0000313" key="1">
    <source>
        <dbReference type="EMBL" id="AJY76179.1"/>
    </source>
</evidence>
<dbReference type="InterPro" id="IPR037891">
    <property type="entry name" value="Cdil-like_sf"/>
</dbReference>
<reference evidence="2" key="2">
    <citation type="submission" date="2015-03" db="EMBL/GenBank/DDBJ databases">
        <title>Genome sequence of Paenibacillus beijingensis strain DSM 24997T.</title>
        <authorList>
            <person name="Kwak Y."/>
            <person name="Shin J.-H."/>
        </authorList>
    </citation>
    <scope>NUCLEOTIDE SEQUENCE [LARGE SCALE GENOMIC DNA]</scope>
    <source>
        <strain evidence="2">DSM 24997</strain>
    </source>
</reference>
<proteinExistence type="predicted"/>
<sequence length="156" mass="17962">MKLLFKKQIKPKFMSIYIKSNDHLYLVANSFNKDNWIVETDFYNEIPLEASDKEILTKFKECLDNCNKALPLDLNDKTHLKAICKITGYKSYTRATQGIKLISIEANDNCEYIITPTEKKKGQGYLHIGEKKIICNEVDLILSIRLVIKIVSISSE</sequence>
<keyword evidence="2" id="KW-1185">Reference proteome</keyword>
<dbReference type="HOGENOM" id="CLU_1684833_0_0_9"/>